<feature type="region of interest" description="Disordered" evidence="1">
    <location>
        <begin position="26"/>
        <end position="45"/>
    </location>
</feature>
<accession>A0A067SCR6</accession>
<feature type="region of interest" description="Disordered" evidence="1">
    <location>
        <begin position="116"/>
        <end position="138"/>
    </location>
</feature>
<evidence type="ECO:0000256" key="2">
    <source>
        <dbReference type="SAM" id="Phobius"/>
    </source>
</evidence>
<proteinExistence type="predicted"/>
<organism evidence="3 4">
    <name type="scientific">Galerina marginata (strain CBS 339.88)</name>
    <dbReference type="NCBI Taxonomy" id="685588"/>
    <lineage>
        <taxon>Eukaryota</taxon>
        <taxon>Fungi</taxon>
        <taxon>Dikarya</taxon>
        <taxon>Basidiomycota</taxon>
        <taxon>Agaricomycotina</taxon>
        <taxon>Agaricomycetes</taxon>
        <taxon>Agaricomycetidae</taxon>
        <taxon>Agaricales</taxon>
        <taxon>Agaricineae</taxon>
        <taxon>Strophariaceae</taxon>
        <taxon>Galerina</taxon>
    </lineage>
</organism>
<keyword evidence="4" id="KW-1185">Reference proteome</keyword>
<evidence type="ECO:0000313" key="4">
    <source>
        <dbReference type="Proteomes" id="UP000027222"/>
    </source>
</evidence>
<feature type="transmembrane region" description="Helical" evidence="2">
    <location>
        <begin position="60"/>
        <end position="83"/>
    </location>
</feature>
<evidence type="ECO:0000313" key="3">
    <source>
        <dbReference type="EMBL" id="KDR67777.1"/>
    </source>
</evidence>
<reference evidence="4" key="1">
    <citation type="journal article" date="2014" name="Proc. Natl. Acad. Sci. U.S.A.">
        <title>Extensive sampling of basidiomycete genomes demonstrates inadequacy of the white-rot/brown-rot paradigm for wood decay fungi.</title>
        <authorList>
            <person name="Riley R."/>
            <person name="Salamov A.A."/>
            <person name="Brown D.W."/>
            <person name="Nagy L.G."/>
            <person name="Floudas D."/>
            <person name="Held B.W."/>
            <person name="Levasseur A."/>
            <person name="Lombard V."/>
            <person name="Morin E."/>
            <person name="Otillar R."/>
            <person name="Lindquist E.A."/>
            <person name="Sun H."/>
            <person name="LaButti K.M."/>
            <person name="Schmutz J."/>
            <person name="Jabbour D."/>
            <person name="Luo H."/>
            <person name="Baker S.E."/>
            <person name="Pisabarro A.G."/>
            <person name="Walton J.D."/>
            <person name="Blanchette R.A."/>
            <person name="Henrissat B."/>
            <person name="Martin F."/>
            <person name="Cullen D."/>
            <person name="Hibbett D.S."/>
            <person name="Grigoriev I.V."/>
        </authorList>
    </citation>
    <scope>NUCLEOTIDE SEQUENCE [LARGE SCALE GENOMIC DNA]</scope>
    <source>
        <strain evidence="4">CBS 339.88</strain>
    </source>
</reference>
<keyword evidence="2" id="KW-0812">Transmembrane</keyword>
<gene>
    <name evidence="3" type="ORF">GALMADRAFT_257615</name>
</gene>
<dbReference type="HOGENOM" id="CLU_050250_0_0_1"/>
<dbReference type="Proteomes" id="UP000027222">
    <property type="component" value="Unassembled WGS sequence"/>
</dbReference>
<keyword evidence="2" id="KW-1133">Transmembrane helix</keyword>
<dbReference type="OrthoDB" id="3153758at2759"/>
<dbReference type="AlphaFoldDB" id="A0A067SCR6"/>
<dbReference type="EMBL" id="KL142412">
    <property type="protein sequence ID" value="KDR67777.1"/>
    <property type="molecule type" value="Genomic_DNA"/>
</dbReference>
<protein>
    <submittedName>
        <fullName evidence="3">Uncharacterized protein</fullName>
    </submittedName>
</protein>
<keyword evidence="2" id="KW-0472">Membrane</keyword>
<dbReference type="STRING" id="685588.A0A067SCR6"/>
<evidence type="ECO:0000256" key="1">
    <source>
        <dbReference type="SAM" id="MobiDB-lite"/>
    </source>
</evidence>
<name>A0A067SCR6_GALM3</name>
<sequence length="298" mass="34218">MAQHQGNRRFVHLQPPSYEVVQAQLQRASRSDGSDNLGPRETYGTLDQETLLPKRSAPQYSHFFLVFVFLATFATGFISNELIASRQHESLRRQWADTEGKWKSDLTFMENERSRWANERAAQKEQEANQRKAQKEKETSQRSRIAWVGLDADQQCLRYGTREYTATLANVPLGFDAISECQKKPIIIHGKPWFPDRCEDQGICGQVTGHWTVNSDEPVCRPWWDDFKDKGCMNGARVYDAHLQYLQQGDDWKAMCSTTPTIIKGKYFARPVSCVDWGKNGIGGVWHLPDSSCQRIRI</sequence>